<feature type="domain" description="GHMP kinase N-terminal" evidence="8">
    <location>
        <begin position="101"/>
        <end position="190"/>
    </location>
</feature>
<evidence type="ECO:0000259" key="9">
    <source>
        <dbReference type="Pfam" id="PF08544"/>
    </source>
</evidence>
<keyword evidence="3" id="KW-0547">Nucleotide-binding</keyword>
<dbReference type="Pfam" id="PF00288">
    <property type="entry name" value="GHMP_kinases_N"/>
    <property type="match status" value="1"/>
</dbReference>
<dbReference type="NCBIfam" id="TIGR00131">
    <property type="entry name" value="gal_kin"/>
    <property type="match status" value="1"/>
</dbReference>
<dbReference type="InterPro" id="IPR006204">
    <property type="entry name" value="GHMP_kinase_N_dom"/>
</dbReference>
<evidence type="ECO:0000313" key="12">
    <source>
        <dbReference type="Proteomes" id="UP001501183"/>
    </source>
</evidence>
<dbReference type="RefSeq" id="WP_345349331.1">
    <property type="nucleotide sequence ID" value="NZ_BAABFB010000063.1"/>
</dbReference>
<comment type="similarity">
    <text evidence="1">Belongs to the GHMP kinase family. GalK subfamily.</text>
</comment>
<proteinExistence type="inferred from homology"/>
<keyword evidence="4" id="KW-0418">Kinase</keyword>
<dbReference type="InterPro" id="IPR006203">
    <property type="entry name" value="GHMP_knse_ATP-bd_CS"/>
</dbReference>
<accession>A0ABP8PF54</accession>
<organism evidence="11 12">
    <name type="scientific">Rhodococcus olei</name>
    <dbReference type="NCBI Taxonomy" id="2161675"/>
    <lineage>
        <taxon>Bacteria</taxon>
        <taxon>Bacillati</taxon>
        <taxon>Actinomycetota</taxon>
        <taxon>Actinomycetes</taxon>
        <taxon>Mycobacteriales</taxon>
        <taxon>Nocardiaceae</taxon>
        <taxon>Rhodococcus</taxon>
    </lineage>
</organism>
<keyword evidence="12" id="KW-1185">Reference proteome</keyword>
<reference evidence="12" key="1">
    <citation type="journal article" date="2019" name="Int. J. Syst. Evol. Microbiol.">
        <title>The Global Catalogue of Microorganisms (GCM) 10K type strain sequencing project: providing services to taxonomists for standard genome sequencing and annotation.</title>
        <authorList>
            <consortium name="The Broad Institute Genomics Platform"/>
            <consortium name="The Broad Institute Genome Sequencing Center for Infectious Disease"/>
            <person name="Wu L."/>
            <person name="Ma J."/>
        </authorList>
    </citation>
    <scope>NUCLEOTIDE SEQUENCE [LARGE SCALE GENOMIC DNA]</scope>
    <source>
        <strain evidence="12">JCM 32206</strain>
    </source>
</reference>
<dbReference type="InterPro" id="IPR019539">
    <property type="entry name" value="GalKase_N"/>
</dbReference>
<comment type="caution">
    <text evidence="11">The sequence shown here is derived from an EMBL/GenBank/DDBJ whole genome shotgun (WGS) entry which is preliminary data.</text>
</comment>
<dbReference type="PIRSF" id="PIRSF000530">
    <property type="entry name" value="Galactokinase"/>
    <property type="match status" value="1"/>
</dbReference>
<keyword evidence="2" id="KW-0808">Transferase</keyword>
<dbReference type="Gene3D" id="3.30.70.890">
    <property type="entry name" value="GHMP kinase, C-terminal domain"/>
    <property type="match status" value="1"/>
</dbReference>
<dbReference type="Gene3D" id="3.30.230.10">
    <property type="match status" value="1"/>
</dbReference>
<keyword evidence="5" id="KW-0067">ATP-binding</keyword>
<evidence type="ECO:0000256" key="7">
    <source>
        <dbReference type="NCBIfam" id="TIGR00131"/>
    </source>
</evidence>
<dbReference type="PROSITE" id="PS00106">
    <property type="entry name" value="GALACTOKINASE"/>
    <property type="match status" value="1"/>
</dbReference>
<dbReference type="SUPFAM" id="SSF54211">
    <property type="entry name" value="Ribosomal protein S5 domain 2-like"/>
    <property type="match status" value="1"/>
</dbReference>
<evidence type="ECO:0000256" key="6">
    <source>
        <dbReference type="ARBA" id="ARBA00023144"/>
    </source>
</evidence>
<keyword evidence="6" id="KW-0299">Galactose metabolism</keyword>
<dbReference type="PRINTS" id="PR00473">
    <property type="entry name" value="GALCTOKINASE"/>
</dbReference>
<dbReference type="PANTHER" id="PTHR10457">
    <property type="entry name" value="MEVALONATE KINASE/GALACTOKINASE"/>
    <property type="match status" value="1"/>
</dbReference>
<dbReference type="Proteomes" id="UP001501183">
    <property type="component" value="Unassembled WGS sequence"/>
</dbReference>
<dbReference type="EC" id="2.7.1.6" evidence="7"/>
<dbReference type="PROSITE" id="PS00627">
    <property type="entry name" value="GHMP_KINASES_ATP"/>
    <property type="match status" value="1"/>
</dbReference>
<dbReference type="InterPro" id="IPR019741">
    <property type="entry name" value="Galactokinase_CS"/>
</dbReference>
<feature type="domain" description="GHMP kinase C-terminal" evidence="9">
    <location>
        <begin position="294"/>
        <end position="370"/>
    </location>
</feature>
<dbReference type="EMBL" id="BAABFB010000063">
    <property type="protein sequence ID" value="GAA4485581.1"/>
    <property type="molecule type" value="Genomic_DNA"/>
</dbReference>
<evidence type="ECO:0000259" key="10">
    <source>
        <dbReference type="Pfam" id="PF10509"/>
    </source>
</evidence>
<dbReference type="InterPro" id="IPR020568">
    <property type="entry name" value="Ribosomal_Su5_D2-typ_SF"/>
</dbReference>
<evidence type="ECO:0000259" key="8">
    <source>
        <dbReference type="Pfam" id="PF00288"/>
    </source>
</evidence>
<evidence type="ECO:0000313" key="11">
    <source>
        <dbReference type="EMBL" id="GAA4485581.1"/>
    </source>
</evidence>
<dbReference type="Pfam" id="PF08544">
    <property type="entry name" value="GHMP_kinases_C"/>
    <property type="match status" value="1"/>
</dbReference>
<dbReference type="InterPro" id="IPR013750">
    <property type="entry name" value="GHMP_kinase_C_dom"/>
</dbReference>
<dbReference type="InterPro" id="IPR014721">
    <property type="entry name" value="Ribsml_uS5_D2-typ_fold_subgr"/>
</dbReference>
<protein>
    <recommendedName>
        <fullName evidence="7">Galactokinase</fullName>
        <ecNumber evidence="7">2.7.1.6</ecNumber>
    </recommendedName>
</protein>
<keyword evidence="6" id="KW-0119">Carbohydrate metabolism</keyword>
<evidence type="ECO:0000256" key="2">
    <source>
        <dbReference type="ARBA" id="ARBA00022679"/>
    </source>
</evidence>
<name>A0ABP8PF54_9NOCA</name>
<dbReference type="PANTHER" id="PTHR10457:SF7">
    <property type="entry name" value="GALACTOKINASE-RELATED"/>
    <property type="match status" value="1"/>
</dbReference>
<feature type="domain" description="Galactokinase N-terminal" evidence="10">
    <location>
        <begin position="20"/>
        <end position="68"/>
    </location>
</feature>
<dbReference type="SUPFAM" id="SSF55060">
    <property type="entry name" value="GHMP Kinase, C-terminal domain"/>
    <property type="match status" value="1"/>
</dbReference>
<evidence type="ECO:0000256" key="5">
    <source>
        <dbReference type="ARBA" id="ARBA00022840"/>
    </source>
</evidence>
<dbReference type="Pfam" id="PF10509">
    <property type="entry name" value="GalKase_gal_bdg"/>
    <property type="match status" value="1"/>
</dbReference>
<evidence type="ECO:0000256" key="3">
    <source>
        <dbReference type="ARBA" id="ARBA00022741"/>
    </source>
</evidence>
<evidence type="ECO:0000256" key="1">
    <source>
        <dbReference type="ARBA" id="ARBA00006566"/>
    </source>
</evidence>
<evidence type="ECO:0000256" key="4">
    <source>
        <dbReference type="ARBA" id="ARBA00022777"/>
    </source>
</evidence>
<dbReference type="PRINTS" id="PR00959">
    <property type="entry name" value="MEVGALKINASE"/>
</dbReference>
<gene>
    <name evidence="11" type="primary">galK</name>
    <name evidence="11" type="ORF">GCM10023094_40610</name>
</gene>
<sequence length="395" mass="40337">MTDWLAALSDAGLADAATALYRAEFGGEPDGVWAAPGRVNLIGEHVDYAGGLSLPIALPHRTAVAVRRRGDGRLRVRSGLAPWDGAVADVAPGNPPGWAAYLAGVVWAMHRDGLLGSDFGVDVAVVSAVPIGAGLSSSAALECALAFAVADLAGLPTDDRGRARLASCCVAAENEIALAPTGGMDQAISLRATAGHALLVDSADDSVAPVPFDLAGRGMALLVIDTRAPHRLVDGQYARRRTSVETAASSLGVSSLRVAADQGVDVAVLDDPELVRRARHVVTEIGRVRQAQILLASGRFREIGPLLTASHVSLRDDFDVSCPELDSAVTAALGAGAHGARMTGGGFGGSAIALVEASDVDRVACEVSSAARSRGLVSPAFLCVDVAGGPATRLR</sequence>
<dbReference type="InterPro" id="IPR036554">
    <property type="entry name" value="GHMP_kinase_C_sf"/>
</dbReference>
<dbReference type="InterPro" id="IPR000705">
    <property type="entry name" value="Galactokinase"/>
</dbReference>
<dbReference type="InterPro" id="IPR006206">
    <property type="entry name" value="Mevalonate/galactokinase"/>
</dbReference>